<evidence type="ECO:0000313" key="1">
    <source>
        <dbReference type="EMBL" id="GME23833.1"/>
    </source>
</evidence>
<reference evidence="1" key="1">
    <citation type="submission" date="2024-09" db="EMBL/GenBank/DDBJ databases">
        <title>Draft Genome Sequences of Neofusicoccum parvum.</title>
        <authorList>
            <person name="Ashida A."/>
            <person name="Camagna M."/>
            <person name="Tanaka A."/>
            <person name="Takemoto D."/>
        </authorList>
    </citation>
    <scope>NUCLEOTIDE SEQUENCE</scope>
    <source>
        <strain evidence="1">PPO83</strain>
    </source>
</reference>
<dbReference type="Proteomes" id="UP001165186">
    <property type="component" value="Unassembled WGS sequence"/>
</dbReference>
<evidence type="ECO:0000313" key="2">
    <source>
        <dbReference type="Proteomes" id="UP001165186"/>
    </source>
</evidence>
<protein>
    <submittedName>
        <fullName evidence="1">Peptidase m20</fullName>
    </submittedName>
</protein>
<dbReference type="EMBL" id="BSXG01000009">
    <property type="protein sequence ID" value="GME23833.1"/>
    <property type="molecule type" value="Genomic_DNA"/>
</dbReference>
<proteinExistence type="predicted"/>
<comment type="caution">
    <text evidence="1">The sequence shown here is derived from an EMBL/GenBank/DDBJ whole genome shotgun (WGS) entry which is preliminary data.</text>
</comment>
<keyword evidence="2" id="KW-1185">Reference proteome</keyword>
<accession>A0ACB5RTJ1</accession>
<sequence length="375" mass="40082">MAEDWVLVSSDVVSDPTSAPDYLAEIGSYIDSIADPLWPINKKIHDNPELGYKEYIAHEALTSFLKTQKGWKVTPSAYGMETAFVAVFDSGKKGPVVSFNAEMGGGGKIKLIEAGAYKSHGCDINLISHPGITSDSAVMRTAAYRSFKVEYFGREAHAAACPWLGINALDGLITAYTALSVLRQQTQPGDVLQGNITHGGVRPNIIHAYAAGDFVVRADTRARCDALFARAARCFEAGALSSGARLVVTPTGAYADHVPSRTLARHYRAHFNRLGGAIPAPDIDEVNGRTMASTDQGDVSYALPSLSAGFWIRPGEQGNGPHSPDFAGAAGTKEAFGLSLRVGKGLAATAVDFLTKKGLVEEAWKEFHKEVKAKR</sequence>
<organism evidence="1 2">
    <name type="scientific">Neofusicoccum parvum</name>
    <dbReference type="NCBI Taxonomy" id="310453"/>
    <lineage>
        <taxon>Eukaryota</taxon>
        <taxon>Fungi</taxon>
        <taxon>Dikarya</taxon>
        <taxon>Ascomycota</taxon>
        <taxon>Pezizomycotina</taxon>
        <taxon>Dothideomycetes</taxon>
        <taxon>Dothideomycetes incertae sedis</taxon>
        <taxon>Botryosphaeriales</taxon>
        <taxon>Botryosphaeriaceae</taxon>
        <taxon>Neofusicoccum</taxon>
    </lineage>
</organism>
<name>A0ACB5RTJ1_9PEZI</name>
<gene>
    <name evidence="1" type="primary">g8568</name>
    <name evidence="1" type="ORF">NpPPO83_00008568</name>
</gene>